<dbReference type="InterPro" id="IPR036397">
    <property type="entry name" value="RNaseH_sf"/>
</dbReference>
<keyword evidence="4" id="KW-1185">Reference proteome</keyword>
<dbReference type="PANTHER" id="PTHR28083:SF1">
    <property type="entry name" value="GOOD FOR FULL DBP5 ACTIVITY PROTEIN 2"/>
    <property type="match status" value="1"/>
</dbReference>
<name>A0A9P3PD70_LYOSH</name>
<gene>
    <name evidence="3" type="ORF">LshimejAT787_0107890</name>
</gene>
<evidence type="ECO:0000259" key="2">
    <source>
        <dbReference type="Pfam" id="PF21762"/>
    </source>
</evidence>
<protein>
    <recommendedName>
        <fullName evidence="2">Gfd2/YDR514C-like C-terminal domain-containing protein</fullName>
    </recommendedName>
</protein>
<evidence type="ECO:0000313" key="4">
    <source>
        <dbReference type="Proteomes" id="UP001063166"/>
    </source>
</evidence>
<accession>A0A9P3PD70</accession>
<dbReference type="Pfam" id="PF21762">
    <property type="entry name" value="DEDDh_C"/>
    <property type="match status" value="1"/>
</dbReference>
<organism evidence="3 4">
    <name type="scientific">Lyophyllum shimeji</name>
    <name type="common">Hon-shimeji</name>
    <name type="synonym">Tricholoma shimeji</name>
    <dbReference type="NCBI Taxonomy" id="47721"/>
    <lineage>
        <taxon>Eukaryota</taxon>
        <taxon>Fungi</taxon>
        <taxon>Dikarya</taxon>
        <taxon>Basidiomycota</taxon>
        <taxon>Agaricomycotina</taxon>
        <taxon>Agaricomycetes</taxon>
        <taxon>Agaricomycetidae</taxon>
        <taxon>Agaricales</taxon>
        <taxon>Tricholomatineae</taxon>
        <taxon>Lyophyllaceae</taxon>
        <taxon>Lyophyllum</taxon>
    </lineage>
</organism>
<dbReference type="InterPro" id="IPR048519">
    <property type="entry name" value="Gfd2/YDR514C-like_C"/>
</dbReference>
<dbReference type="EMBL" id="BRPK01000001">
    <property type="protein sequence ID" value="GLB33905.1"/>
    <property type="molecule type" value="Genomic_DNA"/>
</dbReference>
<dbReference type="PANTHER" id="PTHR28083">
    <property type="entry name" value="GOOD FOR FULL DBP5 ACTIVITY PROTEIN 2"/>
    <property type="match status" value="1"/>
</dbReference>
<feature type="domain" description="Gfd2/YDR514C-like C-terminal" evidence="2">
    <location>
        <begin position="207"/>
        <end position="389"/>
    </location>
</feature>
<proteinExistence type="predicted"/>
<dbReference type="InterPro" id="IPR040151">
    <property type="entry name" value="Gfd2/YDR514C-like"/>
</dbReference>
<dbReference type="Gene3D" id="3.30.420.10">
    <property type="entry name" value="Ribonuclease H-like superfamily/Ribonuclease H"/>
    <property type="match status" value="1"/>
</dbReference>
<comment type="caution">
    <text evidence="3">The sequence shown here is derived from an EMBL/GenBank/DDBJ whole genome shotgun (WGS) entry which is preliminary data.</text>
</comment>
<evidence type="ECO:0000256" key="1">
    <source>
        <dbReference type="SAM" id="MobiDB-lite"/>
    </source>
</evidence>
<sequence length="441" mass="49922">MPLANRRDRANLVTLVIRPKSGPSKRASAAHPSSNYITPSAAMARDTPIITGYYRYTDIWFEWSQALPNPEDARPLKAILAHDSITHPDHPLHVDGVKGVQMYMGTFPTGESRLLFSSAQVDYIRYWLHAMQLTKETIPLPYSDCLLTESDLRSVSPVVYADGGSLRGAIRKIDKNNKRLKGSNPMLTSRRELFERVRSFWAEKKGVWCALDFEAWELDHAVVTEFGWRLVGWKDGREILQAGHLIVDEHQKYRNSQYVPERRYNYDFGESEIIKKSTFKTRVCDFIAQLAEYGAVFLVFHDNNQDIKYLRSPAIGASLDGLSYVLPDAMPDEGLYVVDTSDLFGALEGAGTADRRGLQRVCNLIQIPTKNLHNAGNDAYYTLEAMMAMASGDPVDIQREKRWPHHTAQGVKVDFKPYEENSDFSDEEGLVPAAGERIDSW</sequence>
<dbReference type="InterPro" id="IPR012337">
    <property type="entry name" value="RNaseH-like_sf"/>
</dbReference>
<feature type="region of interest" description="Disordered" evidence="1">
    <location>
        <begin position="418"/>
        <end position="441"/>
    </location>
</feature>
<dbReference type="GO" id="GO:0003676">
    <property type="term" value="F:nucleic acid binding"/>
    <property type="evidence" value="ECO:0007669"/>
    <property type="project" value="InterPro"/>
</dbReference>
<dbReference type="Proteomes" id="UP001063166">
    <property type="component" value="Unassembled WGS sequence"/>
</dbReference>
<evidence type="ECO:0000313" key="3">
    <source>
        <dbReference type="EMBL" id="GLB33905.1"/>
    </source>
</evidence>
<dbReference type="AlphaFoldDB" id="A0A9P3PD70"/>
<dbReference type="OrthoDB" id="5953249at2759"/>
<feature type="compositionally biased region" description="Acidic residues" evidence="1">
    <location>
        <begin position="420"/>
        <end position="429"/>
    </location>
</feature>
<dbReference type="GO" id="GO:0005634">
    <property type="term" value="C:nucleus"/>
    <property type="evidence" value="ECO:0007669"/>
    <property type="project" value="TreeGrafter"/>
</dbReference>
<reference evidence="3" key="1">
    <citation type="submission" date="2022-07" db="EMBL/GenBank/DDBJ databases">
        <title>The genome of Lyophyllum shimeji provides insight into the initial evolution of ectomycorrhizal fungal genome.</title>
        <authorList>
            <person name="Kobayashi Y."/>
            <person name="Shibata T."/>
            <person name="Hirakawa H."/>
            <person name="Shigenobu S."/>
            <person name="Nishiyama T."/>
            <person name="Yamada A."/>
            <person name="Hasebe M."/>
            <person name="Kawaguchi M."/>
        </authorList>
    </citation>
    <scope>NUCLEOTIDE SEQUENCE</scope>
    <source>
        <strain evidence="3">AT787</strain>
    </source>
</reference>
<dbReference type="SUPFAM" id="SSF53098">
    <property type="entry name" value="Ribonuclease H-like"/>
    <property type="match status" value="1"/>
</dbReference>